<dbReference type="InterPro" id="IPR012337">
    <property type="entry name" value="RNaseH-like_sf"/>
</dbReference>
<organism evidence="5">
    <name type="scientific">Trypanosoma vivax (strain Y486)</name>
    <dbReference type="NCBI Taxonomy" id="1055687"/>
    <lineage>
        <taxon>Eukaryota</taxon>
        <taxon>Discoba</taxon>
        <taxon>Euglenozoa</taxon>
        <taxon>Kinetoplastea</taxon>
        <taxon>Metakinetoplastina</taxon>
        <taxon>Trypanosomatida</taxon>
        <taxon>Trypanosomatidae</taxon>
        <taxon>Trypanosoma</taxon>
        <taxon>Duttonella</taxon>
    </lineage>
</organism>
<reference evidence="5" key="1">
    <citation type="journal article" date="2012" name="Proc. Natl. Acad. Sci. U.S.A.">
        <title>Antigenic diversity is generated by distinct evolutionary mechanisms in African trypanosome species.</title>
        <authorList>
            <person name="Jackson A.P."/>
            <person name="Berry A."/>
            <person name="Aslett M."/>
            <person name="Allison H.C."/>
            <person name="Burton P."/>
            <person name="Vavrova-Anderson J."/>
            <person name="Brown R."/>
            <person name="Browne H."/>
            <person name="Corton N."/>
            <person name="Hauser H."/>
            <person name="Gamble J."/>
            <person name="Gilderthorp R."/>
            <person name="Marcello L."/>
            <person name="McQuillan J."/>
            <person name="Otto T.D."/>
            <person name="Quail M.A."/>
            <person name="Sanders M.J."/>
            <person name="van Tonder A."/>
            <person name="Ginger M.L."/>
            <person name="Field M.C."/>
            <person name="Barry J.D."/>
            <person name="Hertz-Fowler C."/>
            <person name="Berriman M."/>
        </authorList>
    </citation>
    <scope>NUCLEOTIDE SEQUENCE</scope>
    <source>
        <strain evidence="5">Y486</strain>
    </source>
</reference>
<evidence type="ECO:0000256" key="3">
    <source>
        <dbReference type="ARBA" id="ARBA00022839"/>
    </source>
</evidence>
<evidence type="ECO:0000256" key="1">
    <source>
        <dbReference type="ARBA" id="ARBA00022722"/>
    </source>
</evidence>
<dbReference type="AlphaFoldDB" id="G0U9B4"/>
<dbReference type="Gene3D" id="3.30.420.10">
    <property type="entry name" value="Ribonuclease H-like superfamily/Ribonuclease H"/>
    <property type="match status" value="1"/>
</dbReference>
<dbReference type="PANTHER" id="PTHR30231:SF4">
    <property type="entry name" value="PROTEIN NEN2"/>
    <property type="match status" value="1"/>
</dbReference>
<dbReference type="EMBL" id="HE573027">
    <property type="protein sequence ID" value="CCC54199.1"/>
    <property type="molecule type" value="Genomic_DNA"/>
</dbReference>
<evidence type="ECO:0000256" key="4">
    <source>
        <dbReference type="SAM" id="MobiDB-lite"/>
    </source>
</evidence>
<dbReference type="GO" id="GO:0003676">
    <property type="term" value="F:nucleic acid binding"/>
    <property type="evidence" value="ECO:0007669"/>
    <property type="project" value="InterPro"/>
</dbReference>
<dbReference type="GO" id="GO:0008408">
    <property type="term" value="F:3'-5' exonuclease activity"/>
    <property type="evidence" value="ECO:0007669"/>
    <property type="project" value="TreeGrafter"/>
</dbReference>
<evidence type="ECO:0000256" key="2">
    <source>
        <dbReference type="ARBA" id="ARBA00022801"/>
    </source>
</evidence>
<keyword evidence="3 5" id="KW-0269">Exonuclease</keyword>
<feature type="region of interest" description="Disordered" evidence="4">
    <location>
        <begin position="22"/>
        <end position="43"/>
    </location>
</feature>
<dbReference type="VEuPathDB" id="TriTrypDB:TvY486_1116830"/>
<keyword evidence="1" id="KW-0540">Nuclease</keyword>
<evidence type="ECO:0000313" key="5">
    <source>
        <dbReference type="EMBL" id="CCC54199.1"/>
    </source>
</evidence>
<keyword evidence="2" id="KW-0378">Hydrolase</keyword>
<name>G0U9B4_TRYVY</name>
<sequence>MADILPELAAFFDDIRLNRPDADHDTANSIPNPRPHEGACGSSRGTINMPPVIAHNAKFDTSFLQQSVAASNWCLVWDKEAPSTCTHSMFRALFQKQGADLTGACRACSIDTTGREEGHDALQDAQLCAKLFIHLARLWKSAYTTSVSV</sequence>
<dbReference type="SUPFAM" id="SSF53098">
    <property type="entry name" value="Ribonuclease H-like"/>
    <property type="match status" value="1"/>
</dbReference>
<protein>
    <submittedName>
        <fullName evidence="5">Putative exonuclease</fullName>
    </submittedName>
</protein>
<gene>
    <name evidence="5" type="ORF">TVY486_1116830</name>
</gene>
<proteinExistence type="predicted"/>
<dbReference type="InterPro" id="IPR036397">
    <property type="entry name" value="RNaseH_sf"/>
</dbReference>
<dbReference type="PANTHER" id="PTHR30231">
    <property type="entry name" value="DNA POLYMERASE III SUBUNIT EPSILON"/>
    <property type="match status" value="1"/>
</dbReference>
<accession>G0U9B4</accession>